<sequence length="802" mass="87553">MYPIWLLCLSNLKRKKVQTVFIGLIIMLASLLFSTAIVVMNNTGSIYSDFHNRVNGSHELLRLEEGLHDPAVVHEWWEKQSGVTASEMMRYRYIAGYSHGDKAYPNTDLFMMDTPARPMAVDQLVFVQGSQSPVPQAGTIWIPTSLAYANKINVGDTLSFQKDAETLQLQVSAVVVDIPYSSPFTSTSRIWMNTQDYKQSLSVMEGKDRHMMGLRFDNYSQSASYWAAFEKKLGTPYLESVSRFESLSSFYMITNKMIGFIMIFLAVFMIIVALYTVGFTISDAILSNYKTIGVLKSMGFTSGKTVGIYVIQYALLAVVAVVPGIVLSYFFSRTVVEMSLSYLRTPDSGIGIEFGASAVIVGLLIIATVIAAAYFFSNKARSIQPVQAIRFGMSEKDSAKMTLRMKTSSGRLFGFDRLPIPVSIGLRGVMKNTRGSLLMALISASTTAVLIFGFVFIFSIVSMNTTIASWGYDSSDVSLRIDNNLQVSNKEFEQDVLADPRIKNHSRLGEINGVLPVGSAGNSKPGEDSLSVIMSVVEGKYDDIGVVNLEGRNPAGPNEIAVGVNVARTLNKSVGDSLDVYIQGEKTTLTLTGIYQAIANMSYSARVPVEAVRSIQPDFDAMDAYFINLQPGTSPDSFVQEVEGKFGSAVWAATHESLVKQVFSQAVAVLVLPMTIMGLLFVIVTLVIVYSICRINIRKEQKTYGIYKSIGMTSREIRSAVTSGTLALSAVGALAGIPLGLYGLPVLLNYILSDYGIVKMPLIMNWGGIGTAVLLSFLAVGFGSWGASKVVRATSPRILTVE</sequence>
<dbReference type="OrthoDB" id="2024371at2"/>
<dbReference type="InterPro" id="IPR038766">
    <property type="entry name" value="Membrane_comp_ABC_pdt"/>
</dbReference>
<organism evidence="9 10">
    <name type="scientific">Paenibacillus lutrae</name>
    <dbReference type="NCBI Taxonomy" id="2078573"/>
    <lineage>
        <taxon>Bacteria</taxon>
        <taxon>Bacillati</taxon>
        <taxon>Bacillota</taxon>
        <taxon>Bacilli</taxon>
        <taxon>Bacillales</taxon>
        <taxon>Paenibacillaceae</taxon>
        <taxon>Paenibacillus</taxon>
    </lineage>
</organism>
<feature type="transmembrane region" description="Helical" evidence="6">
    <location>
        <begin position="306"/>
        <end position="330"/>
    </location>
</feature>
<dbReference type="EMBL" id="RHLK01000002">
    <property type="protein sequence ID" value="MVO98787.1"/>
    <property type="molecule type" value="Genomic_DNA"/>
</dbReference>
<protein>
    <submittedName>
        <fullName evidence="9">FtsX-like permease family protein</fullName>
    </submittedName>
</protein>
<evidence type="ECO:0000256" key="2">
    <source>
        <dbReference type="ARBA" id="ARBA00022475"/>
    </source>
</evidence>
<feature type="transmembrane region" description="Helical" evidence="6">
    <location>
        <begin position="257"/>
        <end position="286"/>
    </location>
</feature>
<gene>
    <name evidence="9" type="ORF">EDM21_04505</name>
</gene>
<feature type="transmembrane region" description="Helical" evidence="6">
    <location>
        <begin position="437"/>
        <end position="461"/>
    </location>
</feature>
<dbReference type="PANTHER" id="PTHR30287:SF2">
    <property type="entry name" value="BLL1001 PROTEIN"/>
    <property type="match status" value="1"/>
</dbReference>
<proteinExistence type="predicted"/>
<comment type="caution">
    <text evidence="9">The sequence shown here is derived from an EMBL/GenBank/DDBJ whole genome shotgun (WGS) entry which is preliminary data.</text>
</comment>
<dbReference type="InterPro" id="IPR003838">
    <property type="entry name" value="ABC3_permease_C"/>
</dbReference>
<keyword evidence="3 6" id="KW-0812">Transmembrane</keyword>
<feature type="transmembrane region" description="Helical" evidence="6">
    <location>
        <begin position="20"/>
        <end position="40"/>
    </location>
</feature>
<evidence type="ECO:0000256" key="1">
    <source>
        <dbReference type="ARBA" id="ARBA00004651"/>
    </source>
</evidence>
<evidence type="ECO:0000259" key="7">
    <source>
        <dbReference type="Pfam" id="PF02687"/>
    </source>
</evidence>
<evidence type="ECO:0000256" key="6">
    <source>
        <dbReference type="SAM" id="Phobius"/>
    </source>
</evidence>
<keyword evidence="4 6" id="KW-1133">Transmembrane helix</keyword>
<feature type="transmembrane region" description="Helical" evidence="6">
    <location>
        <begin position="763"/>
        <end position="787"/>
    </location>
</feature>
<evidence type="ECO:0000256" key="4">
    <source>
        <dbReference type="ARBA" id="ARBA00022989"/>
    </source>
</evidence>
<evidence type="ECO:0000313" key="9">
    <source>
        <dbReference type="EMBL" id="MVO98787.1"/>
    </source>
</evidence>
<reference evidence="9 10" key="1">
    <citation type="journal article" date="2019" name="Microorganisms">
        <title>Paenibacillus lutrae sp. nov., A Chitinolytic Species Isolated from A River Otter in Castril Natural Park, Granada, Spain.</title>
        <authorList>
            <person name="Rodriguez M."/>
            <person name="Reina J.C."/>
            <person name="Bejar V."/>
            <person name="Llamas I."/>
        </authorList>
    </citation>
    <scope>NUCLEOTIDE SEQUENCE [LARGE SCALE GENOMIC DNA]</scope>
    <source>
        <strain evidence="9 10">N10</strain>
    </source>
</reference>
<feature type="domain" description="MacB-like periplasmic core" evidence="8">
    <location>
        <begin position="444"/>
        <end position="643"/>
    </location>
</feature>
<keyword evidence="2" id="KW-1003">Cell membrane</keyword>
<dbReference type="InterPro" id="IPR025857">
    <property type="entry name" value="MacB_PCD"/>
</dbReference>
<evidence type="ECO:0000313" key="10">
    <source>
        <dbReference type="Proteomes" id="UP000490800"/>
    </source>
</evidence>
<dbReference type="Pfam" id="PF02687">
    <property type="entry name" value="FtsX"/>
    <property type="match status" value="2"/>
</dbReference>
<dbReference type="Pfam" id="PF12704">
    <property type="entry name" value="MacB_PCD"/>
    <property type="match status" value="1"/>
</dbReference>
<evidence type="ECO:0000259" key="8">
    <source>
        <dbReference type="Pfam" id="PF12704"/>
    </source>
</evidence>
<dbReference type="Proteomes" id="UP000490800">
    <property type="component" value="Unassembled WGS sequence"/>
</dbReference>
<feature type="domain" description="ABC3 transporter permease C-terminal" evidence="7">
    <location>
        <begin position="676"/>
        <end position="796"/>
    </location>
</feature>
<dbReference type="PANTHER" id="PTHR30287">
    <property type="entry name" value="MEMBRANE COMPONENT OF PREDICTED ABC SUPERFAMILY METABOLITE UPTAKE TRANSPORTER"/>
    <property type="match status" value="1"/>
</dbReference>
<dbReference type="GO" id="GO:0005886">
    <property type="term" value="C:plasma membrane"/>
    <property type="evidence" value="ECO:0007669"/>
    <property type="project" value="UniProtKB-SubCell"/>
</dbReference>
<evidence type="ECO:0000256" key="5">
    <source>
        <dbReference type="ARBA" id="ARBA00023136"/>
    </source>
</evidence>
<dbReference type="AlphaFoldDB" id="A0A7X3FFT8"/>
<feature type="transmembrane region" description="Helical" evidence="6">
    <location>
        <begin position="720"/>
        <end position="743"/>
    </location>
</feature>
<keyword evidence="5 6" id="KW-0472">Membrane</keyword>
<dbReference type="RefSeq" id="WP_157333268.1">
    <property type="nucleotide sequence ID" value="NZ_RHLK01000002.1"/>
</dbReference>
<accession>A0A7X3FFT8</accession>
<feature type="domain" description="ABC3 transporter permease C-terminal" evidence="7">
    <location>
        <begin position="263"/>
        <end position="385"/>
    </location>
</feature>
<feature type="transmembrane region" description="Helical" evidence="6">
    <location>
        <begin position="666"/>
        <end position="692"/>
    </location>
</feature>
<comment type="subcellular location">
    <subcellularLocation>
        <location evidence="1">Cell membrane</location>
        <topology evidence="1">Multi-pass membrane protein</topology>
    </subcellularLocation>
</comment>
<feature type="transmembrane region" description="Helical" evidence="6">
    <location>
        <begin position="350"/>
        <end position="376"/>
    </location>
</feature>
<name>A0A7X3FFT8_9BACL</name>
<keyword evidence="10" id="KW-1185">Reference proteome</keyword>
<evidence type="ECO:0000256" key="3">
    <source>
        <dbReference type="ARBA" id="ARBA00022692"/>
    </source>
</evidence>